<sequence length="164" mass="19421">MYYLRTGVIKYSYSILYEYYKKSRNTHIKNLFPFVDVGKNSFPDFTAAPPLGCEIPQHQQSSTDVVVLRGRIENHKNENDLRYLPRVSSRNLSRRTYAKYLDKFLKSANYLYFYRFPEPFPIKRVPHSRVRVRIVNWDTFQNELNFDISPRPVVLDRLSGGSNS</sequence>
<protein>
    <submittedName>
        <fullName evidence="1">Uncharacterized protein</fullName>
    </submittedName>
</protein>
<proteinExistence type="predicted"/>
<name>A0A4Y2HAQ1_ARAVE</name>
<dbReference type="EMBL" id="BGPR01001806">
    <property type="protein sequence ID" value="GBM62218.1"/>
    <property type="molecule type" value="Genomic_DNA"/>
</dbReference>
<dbReference type="AlphaFoldDB" id="A0A4Y2HAQ1"/>
<reference evidence="1 2" key="1">
    <citation type="journal article" date="2019" name="Sci. Rep.">
        <title>Orb-weaving spider Araneus ventricosus genome elucidates the spidroin gene catalogue.</title>
        <authorList>
            <person name="Kono N."/>
            <person name="Nakamura H."/>
            <person name="Ohtoshi R."/>
            <person name="Moran D.A.P."/>
            <person name="Shinohara A."/>
            <person name="Yoshida Y."/>
            <person name="Fujiwara M."/>
            <person name="Mori M."/>
            <person name="Tomita M."/>
            <person name="Arakawa K."/>
        </authorList>
    </citation>
    <scope>NUCLEOTIDE SEQUENCE [LARGE SCALE GENOMIC DNA]</scope>
</reference>
<dbReference type="Proteomes" id="UP000499080">
    <property type="component" value="Unassembled WGS sequence"/>
</dbReference>
<accession>A0A4Y2HAQ1</accession>
<evidence type="ECO:0000313" key="1">
    <source>
        <dbReference type="EMBL" id="GBM62218.1"/>
    </source>
</evidence>
<comment type="caution">
    <text evidence="1">The sequence shown here is derived from an EMBL/GenBank/DDBJ whole genome shotgun (WGS) entry which is preliminary data.</text>
</comment>
<organism evidence="1 2">
    <name type="scientific">Araneus ventricosus</name>
    <name type="common">Orbweaver spider</name>
    <name type="synonym">Epeira ventricosa</name>
    <dbReference type="NCBI Taxonomy" id="182803"/>
    <lineage>
        <taxon>Eukaryota</taxon>
        <taxon>Metazoa</taxon>
        <taxon>Ecdysozoa</taxon>
        <taxon>Arthropoda</taxon>
        <taxon>Chelicerata</taxon>
        <taxon>Arachnida</taxon>
        <taxon>Araneae</taxon>
        <taxon>Araneomorphae</taxon>
        <taxon>Entelegynae</taxon>
        <taxon>Araneoidea</taxon>
        <taxon>Araneidae</taxon>
        <taxon>Araneus</taxon>
    </lineage>
</organism>
<gene>
    <name evidence="1" type="ORF">AVEN_196729_1</name>
</gene>
<evidence type="ECO:0000313" key="2">
    <source>
        <dbReference type="Proteomes" id="UP000499080"/>
    </source>
</evidence>
<keyword evidence="2" id="KW-1185">Reference proteome</keyword>